<dbReference type="InterPro" id="IPR050539">
    <property type="entry name" value="ThrE_Dicarb/AminoAcid_Exp"/>
</dbReference>
<keyword evidence="2" id="KW-1003">Cell membrane</keyword>
<feature type="transmembrane region" description="Helical" evidence="7">
    <location>
        <begin position="129"/>
        <end position="149"/>
    </location>
</feature>
<evidence type="ECO:0000259" key="8">
    <source>
        <dbReference type="Pfam" id="PF06738"/>
    </source>
</evidence>
<dbReference type="GO" id="GO:0005886">
    <property type="term" value="C:plasma membrane"/>
    <property type="evidence" value="ECO:0007669"/>
    <property type="project" value="UniProtKB-SubCell"/>
</dbReference>
<keyword evidence="3 7" id="KW-0812">Transmembrane</keyword>
<evidence type="ECO:0000256" key="1">
    <source>
        <dbReference type="ARBA" id="ARBA00004651"/>
    </source>
</evidence>
<evidence type="ECO:0000256" key="2">
    <source>
        <dbReference type="ARBA" id="ARBA00022475"/>
    </source>
</evidence>
<evidence type="ECO:0000256" key="6">
    <source>
        <dbReference type="ARBA" id="ARBA00034125"/>
    </source>
</evidence>
<organism evidence="10 11">
    <name type="scientific">Candidatus Wallbacteria bacterium GWC2_49_35</name>
    <dbReference type="NCBI Taxonomy" id="1817813"/>
    <lineage>
        <taxon>Bacteria</taxon>
        <taxon>Candidatus Walliibacteriota</taxon>
    </lineage>
</organism>
<reference evidence="10 11" key="1">
    <citation type="journal article" date="2016" name="Nat. Commun.">
        <title>Thousands of microbial genomes shed light on interconnected biogeochemical processes in an aquifer system.</title>
        <authorList>
            <person name="Anantharaman K."/>
            <person name="Brown C.T."/>
            <person name="Hug L.A."/>
            <person name="Sharon I."/>
            <person name="Castelle C.J."/>
            <person name="Probst A.J."/>
            <person name="Thomas B.C."/>
            <person name="Singh A."/>
            <person name="Wilkins M.J."/>
            <person name="Karaoz U."/>
            <person name="Brodie E.L."/>
            <person name="Williams K.H."/>
            <person name="Hubbard S.S."/>
            <person name="Banfield J.F."/>
        </authorList>
    </citation>
    <scope>NUCLEOTIDE SEQUENCE [LARGE SCALE GENOMIC DNA]</scope>
</reference>
<feature type="transmembrane region" description="Helical" evidence="7">
    <location>
        <begin position="93"/>
        <end position="117"/>
    </location>
</feature>
<name>A0A1F7WZZ2_9BACT</name>
<evidence type="ECO:0000256" key="5">
    <source>
        <dbReference type="ARBA" id="ARBA00023136"/>
    </source>
</evidence>
<dbReference type="Pfam" id="PF12821">
    <property type="entry name" value="ThrE_2"/>
    <property type="match status" value="1"/>
</dbReference>
<feature type="domain" description="Threonine/Serine exporter ThrE" evidence="9">
    <location>
        <begin position="18"/>
        <end position="144"/>
    </location>
</feature>
<dbReference type="EMBL" id="MGFH01000015">
    <property type="protein sequence ID" value="OGM08396.1"/>
    <property type="molecule type" value="Genomic_DNA"/>
</dbReference>
<feature type="transmembrane region" description="Helical" evidence="7">
    <location>
        <begin position="12"/>
        <end position="31"/>
    </location>
</feature>
<dbReference type="InterPro" id="IPR010619">
    <property type="entry name" value="ThrE-like_N"/>
</dbReference>
<dbReference type="Pfam" id="PF06738">
    <property type="entry name" value="ThrE"/>
    <property type="match status" value="1"/>
</dbReference>
<dbReference type="PANTHER" id="PTHR34390">
    <property type="entry name" value="UPF0442 PROTEIN YJJB-RELATED"/>
    <property type="match status" value="1"/>
</dbReference>
<keyword evidence="5 7" id="KW-0472">Membrane</keyword>
<dbReference type="GO" id="GO:0022857">
    <property type="term" value="F:transmembrane transporter activity"/>
    <property type="evidence" value="ECO:0007669"/>
    <property type="project" value="InterPro"/>
</dbReference>
<feature type="transmembrane region" description="Helical" evidence="7">
    <location>
        <begin position="395"/>
        <end position="415"/>
    </location>
</feature>
<feature type="domain" description="Threonine/serine exporter-like N-terminal" evidence="8">
    <location>
        <begin position="177"/>
        <end position="414"/>
    </location>
</feature>
<feature type="transmembrane region" description="Helical" evidence="7">
    <location>
        <begin position="283"/>
        <end position="301"/>
    </location>
</feature>
<dbReference type="Proteomes" id="UP000178735">
    <property type="component" value="Unassembled WGS sequence"/>
</dbReference>
<keyword evidence="4 7" id="KW-1133">Transmembrane helix</keyword>
<evidence type="ECO:0008006" key="12">
    <source>
        <dbReference type="Google" id="ProtNLM"/>
    </source>
</evidence>
<dbReference type="InterPro" id="IPR024528">
    <property type="entry name" value="ThrE_2"/>
</dbReference>
<dbReference type="STRING" id="1817813.A2008_07600"/>
<comment type="caution">
    <text evidence="10">The sequence shown here is derived from an EMBL/GenBank/DDBJ whole genome shotgun (WGS) entry which is preliminary data.</text>
</comment>
<evidence type="ECO:0000259" key="9">
    <source>
        <dbReference type="Pfam" id="PF12821"/>
    </source>
</evidence>
<evidence type="ECO:0000256" key="7">
    <source>
        <dbReference type="SAM" id="Phobius"/>
    </source>
</evidence>
<proteinExistence type="inferred from homology"/>
<dbReference type="AlphaFoldDB" id="A0A1F7WZZ2"/>
<feature type="transmembrane region" description="Helical" evidence="7">
    <location>
        <begin position="360"/>
        <end position="383"/>
    </location>
</feature>
<feature type="transmembrane region" description="Helical" evidence="7">
    <location>
        <begin position="333"/>
        <end position="354"/>
    </location>
</feature>
<dbReference type="GO" id="GO:0015744">
    <property type="term" value="P:succinate transport"/>
    <property type="evidence" value="ECO:0007669"/>
    <property type="project" value="TreeGrafter"/>
</dbReference>
<evidence type="ECO:0000313" key="10">
    <source>
        <dbReference type="EMBL" id="OGM08396.1"/>
    </source>
</evidence>
<comment type="similarity">
    <text evidence="6">Belongs to the ThrE exporter (TC 2.A.79) family.</text>
</comment>
<evidence type="ECO:0000313" key="11">
    <source>
        <dbReference type="Proteomes" id="UP000178735"/>
    </source>
</evidence>
<sequence length="416" mass="46045">MNDLFFVFSEVASRYGELAAAFFATLFFSMLFGCPRKFLFLSGLNGFIAWFTYLFVFKLTASLVFANFWATSAVAVFAQIISLKRRVPLDVFLVPGIFVLVPGATIYKMFFAFISHFDKTAFLLFKETVSIGFSIAMAIFIFVFIFEILNKAVISRYRTQENTRACPVSAESAFLAAVDIGRLMLESGSETHKVEETIDTFCRVNGLNKIQSFVIPTGIIATLLERKNHPLTELVRVSKRSLDLGKLAAIMDALTNYYMQKIYYSDLIEKLNKIKTMVIYKKYEQYLSAAFAVACFSVLFAGGVNEFFASMAIGFLAQILVERFSFLQFPAQLINLLVSASICLMATALVRYACFCSADILIVSSIMILVPGVTVINALREIIAGDLVSGSARGFDALIVAASIASGVGVTLKIIF</sequence>
<evidence type="ECO:0000256" key="4">
    <source>
        <dbReference type="ARBA" id="ARBA00022989"/>
    </source>
</evidence>
<feature type="transmembrane region" description="Helical" evidence="7">
    <location>
        <begin position="38"/>
        <end position="57"/>
    </location>
</feature>
<protein>
    <recommendedName>
        <fullName evidence="12">Threonine/serine exporter-like N-terminal domain-containing protein</fullName>
    </recommendedName>
</protein>
<comment type="subcellular location">
    <subcellularLocation>
        <location evidence="1">Cell membrane</location>
        <topology evidence="1">Multi-pass membrane protein</topology>
    </subcellularLocation>
</comment>
<evidence type="ECO:0000256" key="3">
    <source>
        <dbReference type="ARBA" id="ARBA00022692"/>
    </source>
</evidence>
<gene>
    <name evidence="10" type="ORF">A2008_07600</name>
</gene>
<accession>A0A1F7WZZ2</accession>
<feature type="transmembrane region" description="Helical" evidence="7">
    <location>
        <begin position="63"/>
        <end position="81"/>
    </location>
</feature>
<dbReference type="PANTHER" id="PTHR34390:SF2">
    <property type="entry name" value="SUCCINATE TRANSPORTER SUBUNIT YJJP-RELATED"/>
    <property type="match status" value="1"/>
</dbReference>